<gene>
    <name evidence="2" type="ORF">LCGC14_2371320</name>
</gene>
<feature type="transmembrane region" description="Helical" evidence="1">
    <location>
        <begin position="77"/>
        <end position="94"/>
    </location>
</feature>
<name>A0A0F9EYD3_9ZZZZ</name>
<evidence type="ECO:0000313" key="2">
    <source>
        <dbReference type="EMBL" id="KKL28818.1"/>
    </source>
</evidence>
<dbReference type="AlphaFoldDB" id="A0A0F9EYD3"/>
<proteinExistence type="predicted"/>
<sequence>KQGGNNGFDTEDPLFNNGQSKRYKISTEIRDNQLLSITISTKNYGGLINIAASVKIKAIFADSSLYVKNEYPMSPNQYILIMVFIGTVFTYKIVDYVDYRKYQETLAYKNYDLVEKDFIG</sequence>
<organism evidence="2">
    <name type="scientific">marine sediment metagenome</name>
    <dbReference type="NCBI Taxonomy" id="412755"/>
    <lineage>
        <taxon>unclassified sequences</taxon>
        <taxon>metagenomes</taxon>
        <taxon>ecological metagenomes</taxon>
    </lineage>
</organism>
<comment type="caution">
    <text evidence="2">The sequence shown here is derived from an EMBL/GenBank/DDBJ whole genome shotgun (WGS) entry which is preliminary data.</text>
</comment>
<protein>
    <submittedName>
        <fullName evidence="2">Uncharacterized protein</fullName>
    </submittedName>
</protein>
<reference evidence="2" key="1">
    <citation type="journal article" date="2015" name="Nature">
        <title>Complex archaea that bridge the gap between prokaryotes and eukaryotes.</title>
        <authorList>
            <person name="Spang A."/>
            <person name="Saw J.H."/>
            <person name="Jorgensen S.L."/>
            <person name="Zaremba-Niedzwiedzka K."/>
            <person name="Martijn J."/>
            <person name="Lind A.E."/>
            <person name="van Eijk R."/>
            <person name="Schleper C."/>
            <person name="Guy L."/>
            <person name="Ettema T.J."/>
        </authorList>
    </citation>
    <scope>NUCLEOTIDE SEQUENCE</scope>
</reference>
<evidence type="ECO:0000256" key="1">
    <source>
        <dbReference type="SAM" id="Phobius"/>
    </source>
</evidence>
<keyword evidence="1" id="KW-0472">Membrane</keyword>
<accession>A0A0F9EYD3</accession>
<feature type="non-terminal residue" evidence="2">
    <location>
        <position position="1"/>
    </location>
</feature>
<keyword evidence="1" id="KW-1133">Transmembrane helix</keyword>
<dbReference type="EMBL" id="LAZR01034960">
    <property type="protein sequence ID" value="KKL28818.1"/>
    <property type="molecule type" value="Genomic_DNA"/>
</dbReference>
<keyword evidence="1" id="KW-0812">Transmembrane</keyword>